<accession>A6G1N8</accession>
<comment type="subcellular location">
    <subcellularLocation>
        <location evidence="1">Membrane</location>
        <topology evidence="1">Single-pass membrane protein</topology>
    </subcellularLocation>
</comment>
<evidence type="ECO:0000256" key="4">
    <source>
        <dbReference type="ARBA" id="ARBA00023136"/>
    </source>
</evidence>
<proteinExistence type="predicted"/>
<protein>
    <submittedName>
        <fullName evidence="6">FG-GAP repeat/HVR domain protein</fullName>
    </submittedName>
</protein>
<evidence type="ECO:0000256" key="1">
    <source>
        <dbReference type="ARBA" id="ARBA00004167"/>
    </source>
</evidence>
<dbReference type="InterPro" id="IPR013783">
    <property type="entry name" value="Ig-like_fold"/>
</dbReference>
<dbReference type="AlphaFoldDB" id="A6G1N8"/>
<dbReference type="InterPro" id="IPR045232">
    <property type="entry name" value="FAM234"/>
</dbReference>
<organism evidence="6 7">
    <name type="scientific">Plesiocystis pacifica SIR-1</name>
    <dbReference type="NCBI Taxonomy" id="391625"/>
    <lineage>
        <taxon>Bacteria</taxon>
        <taxon>Pseudomonadati</taxon>
        <taxon>Myxococcota</taxon>
        <taxon>Polyangia</taxon>
        <taxon>Nannocystales</taxon>
        <taxon>Nannocystaceae</taxon>
        <taxon>Plesiocystis</taxon>
    </lineage>
</organism>
<dbReference type="Proteomes" id="UP000005801">
    <property type="component" value="Unassembled WGS sequence"/>
</dbReference>
<keyword evidence="2" id="KW-0812">Transmembrane</keyword>
<dbReference type="PANTHER" id="PTHR21419:SF30">
    <property type="entry name" value="IG-LIKE DOMAIN-CONTAINING PROTEIN"/>
    <property type="match status" value="1"/>
</dbReference>
<feature type="region of interest" description="Disordered" evidence="5">
    <location>
        <begin position="9"/>
        <end position="60"/>
    </location>
</feature>
<sequence>MCVGAAMLTSGCGDDGRPADDSSGNDDDVGIESTAGTEDDAGTETTSGGMETTESSETEGCDAPCGDECCGPDEVCDPDLGQCIIDCGEDVEPCGDDPAECCDGGEVCYAGNCIVPGDPCEEPVCATETLSDCPEGEVCDPDLGACVPIMANFDCTYEPEVGVFDPVPRFTWGVRQNRNCTVDADCQKEEVCTMGSCEVTWNHITVEEGDNTNFYQVVSTPSVADLDGDCIPEIIFNTYRNSEYTTNGILRAIRGDTGEKVWTFNDANYRSDSGATPAIGDLDYDGNPEIVNPGQGQWLYALDYQGNFLWQSDNYTNPGKSGSPSLVNMDLMGDAEIVYGNAVYDSSGNLLYEGNGGAGDNGSVGHLSCVADLNNDLRPDVIGGGTAYTFTGTVGVDFAGSVLWENGGDAFCGVADFHLDGVPEVVLVRSNDILVLDGPTGATLASIPIAGGGAGGPPNIADFDGDGIPDIGTAGGNNYVVVQFDGVDTLTQLWQADTKDGSSQRTGSSVFDFEGDGRSEVIYGDEWYLRIYPGTEPDCALVPPGPGCDGDMTDDEVLFIDINSSRTRAEYPLVADVDGDFKAEIIVSTNNESGQGAIGDAGVEVFEDRLDNWVGTRAIWNQHTYHITNVTPKAGIPIVEENNWTTPMESPYNSYRRNSQGAVAENCAPDLVLEDLAPVGPCLDTVQFKVRVCNQGCLGVGPGVQVTFTEEDAGLLGTTETDSAIPAGGCQTVSITVPAPGVAPYSVSASVDDDGMGVGAFNECIEDNNGIGPEELCVSIG</sequence>
<reference evidence="6 7" key="1">
    <citation type="submission" date="2007-06" db="EMBL/GenBank/DDBJ databases">
        <authorList>
            <person name="Shimkets L."/>
            <person name="Ferriera S."/>
            <person name="Johnson J."/>
            <person name="Kravitz S."/>
            <person name="Beeson K."/>
            <person name="Sutton G."/>
            <person name="Rogers Y.-H."/>
            <person name="Friedman R."/>
            <person name="Frazier M."/>
            <person name="Venter J.C."/>
        </authorList>
    </citation>
    <scope>NUCLEOTIDE SEQUENCE [LARGE SCALE GENOMIC DNA]</scope>
    <source>
        <strain evidence="6 7">SIR-1</strain>
    </source>
</reference>
<gene>
    <name evidence="6" type="ORF">PPSIR1_36667</name>
</gene>
<dbReference type="Gene3D" id="2.130.10.130">
    <property type="entry name" value="Integrin alpha, N-terminal"/>
    <property type="match status" value="1"/>
</dbReference>
<dbReference type="Gene3D" id="2.60.40.10">
    <property type="entry name" value="Immunoglobulins"/>
    <property type="match status" value="1"/>
</dbReference>
<evidence type="ECO:0000256" key="5">
    <source>
        <dbReference type="SAM" id="MobiDB-lite"/>
    </source>
</evidence>
<feature type="compositionally biased region" description="Low complexity" evidence="5">
    <location>
        <begin position="43"/>
        <end position="53"/>
    </location>
</feature>
<name>A6G1N8_9BACT</name>
<dbReference type="InterPro" id="IPR028994">
    <property type="entry name" value="Integrin_alpha_N"/>
</dbReference>
<keyword evidence="4" id="KW-0472">Membrane</keyword>
<evidence type="ECO:0000256" key="3">
    <source>
        <dbReference type="ARBA" id="ARBA00022989"/>
    </source>
</evidence>
<evidence type="ECO:0000256" key="2">
    <source>
        <dbReference type="ARBA" id="ARBA00022692"/>
    </source>
</evidence>
<evidence type="ECO:0000313" key="6">
    <source>
        <dbReference type="EMBL" id="EDM80302.1"/>
    </source>
</evidence>
<dbReference type="STRING" id="391625.PPSIR1_36667"/>
<dbReference type="GO" id="GO:0016020">
    <property type="term" value="C:membrane"/>
    <property type="evidence" value="ECO:0007669"/>
    <property type="project" value="UniProtKB-SubCell"/>
</dbReference>
<dbReference type="EMBL" id="ABCS01000012">
    <property type="protein sequence ID" value="EDM80302.1"/>
    <property type="molecule type" value="Genomic_DNA"/>
</dbReference>
<evidence type="ECO:0000313" key="7">
    <source>
        <dbReference type="Proteomes" id="UP000005801"/>
    </source>
</evidence>
<keyword evidence="7" id="KW-1185">Reference proteome</keyword>
<keyword evidence="3" id="KW-1133">Transmembrane helix</keyword>
<dbReference type="PANTHER" id="PTHR21419">
    <property type="match status" value="1"/>
</dbReference>
<dbReference type="eggNOG" id="COG1572">
    <property type="taxonomic scope" value="Bacteria"/>
</dbReference>
<comment type="caution">
    <text evidence="6">The sequence shown here is derived from an EMBL/GenBank/DDBJ whole genome shotgun (WGS) entry which is preliminary data.</text>
</comment>
<dbReference type="SUPFAM" id="SSF69318">
    <property type="entry name" value="Integrin alpha N-terminal domain"/>
    <property type="match status" value="1"/>
</dbReference>